<proteinExistence type="inferred from homology"/>
<evidence type="ECO:0000313" key="7">
    <source>
        <dbReference type="Proteomes" id="UP000000270"/>
    </source>
</evidence>
<comment type="similarity">
    <text evidence="1">Belongs to the LysR transcriptional regulatory family.</text>
</comment>
<dbReference type="PANTHER" id="PTHR30537:SF5">
    <property type="entry name" value="HTH-TYPE TRANSCRIPTIONAL ACTIVATOR TTDR-RELATED"/>
    <property type="match status" value="1"/>
</dbReference>
<reference evidence="6 7" key="3">
    <citation type="journal article" date="2008" name="BMC Genomics">
        <title>The genome of the versatile nitrogen fixer Azorhizobium caulinodans ORS571.</title>
        <authorList>
            <person name="Lee KB."/>
            <person name="Backer P.D."/>
            <person name="Aono T."/>
            <person name="Liu CT."/>
            <person name="Suzuki S."/>
            <person name="Suzuki T."/>
            <person name="Kaneko T."/>
            <person name="Yamada M."/>
            <person name="Tabata S."/>
            <person name="Kupfer D.M."/>
            <person name="Najar F.Z."/>
            <person name="Wiley G.B."/>
            <person name="Roe B."/>
            <person name="Binnewies T.T."/>
            <person name="Ussery D.W."/>
            <person name="D'Haeze W."/>
            <person name="Herder J.D."/>
            <person name="Gevers D."/>
            <person name="Vereecke D."/>
            <person name="Holsters M."/>
            <person name="Oyaizu H."/>
        </authorList>
    </citation>
    <scope>NUCLEOTIDE SEQUENCE [LARGE SCALE GENOMIC DNA]</scope>
    <source>
        <strain evidence="7">ATCC 43989 / DSM 5975 / JCM 20966 / LMG 6465 / NBRC 14845 / NCIMB 13405 / ORS 571</strain>
    </source>
</reference>
<dbReference type="CDD" id="cd08422">
    <property type="entry name" value="PBP2_CrgA_like"/>
    <property type="match status" value="1"/>
</dbReference>
<evidence type="ECO:0000313" key="6">
    <source>
        <dbReference type="EMBL" id="BAF86789.1"/>
    </source>
</evidence>
<keyword evidence="7" id="KW-1185">Reference proteome</keyword>
<dbReference type="Gene3D" id="1.10.10.10">
    <property type="entry name" value="Winged helix-like DNA-binding domain superfamily/Winged helix DNA-binding domain"/>
    <property type="match status" value="1"/>
</dbReference>
<reference evidence="6 7" key="6">
    <citation type="journal article" date="2011" name="Appl. Environ. Microbiol.">
        <title>Involvement of the azorhizobial chromosome partition gene (parA) in the onset of bacteroid differentiation during Sesbania rostrata stem nodule development.</title>
        <authorList>
            <person name="Liu CT."/>
            <person name="Lee KB."/>
            <person name="Wang YS."/>
            <person name="Peng MH."/>
            <person name="Lee KT."/>
            <person name="Suzuki S."/>
            <person name="Suzuki T."/>
            <person name="Oyaizu H."/>
        </authorList>
    </citation>
    <scope>NUCLEOTIDE SEQUENCE [LARGE SCALE GENOMIC DNA]</scope>
    <source>
        <strain evidence="7">ATCC 43989 / DSM 5975 / JCM 20966 / LMG 6465 / NBRC 14845 / NCIMB 13405 / ORS 571</strain>
    </source>
</reference>
<dbReference type="Proteomes" id="UP000000270">
    <property type="component" value="Chromosome"/>
</dbReference>
<accession>A8IQJ6</accession>
<dbReference type="InterPro" id="IPR036390">
    <property type="entry name" value="WH_DNA-bd_sf"/>
</dbReference>
<protein>
    <submittedName>
        <fullName evidence="6">Transcriptional regulator</fullName>
    </submittedName>
</protein>
<dbReference type="Gene3D" id="3.40.190.290">
    <property type="match status" value="1"/>
</dbReference>
<evidence type="ECO:0000256" key="2">
    <source>
        <dbReference type="ARBA" id="ARBA00023015"/>
    </source>
</evidence>
<keyword evidence="2" id="KW-0805">Transcription regulation</keyword>
<reference evidence="6 7" key="4">
    <citation type="journal article" date="2009" name="Appl. Environ. Microbiol.">
        <title>Comparative genome-wide transcriptional profiling of Azorhizobium caulinodans ORS571 grown under free-living and symbiotic conditions.</title>
        <authorList>
            <person name="Tsukada S."/>
            <person name="Aono T."/>
            <person name="Akiba N."/>
            <person name="Lee KB."/>
            <person name="Liu CT."/>
            <person name="Toyazaki H."/>
            <person name="Oyaizu H."/>
        </authorList>
    </citation>
    <scope>NUCLEOTIDE SEQUENCE [LARGE SCALE GENOMIC DNA]</scope>
    <source>
        <strain evidence="7">ATCC 43989 / DSM 5975 / JCM 20966 / LMG 6465 / NBRC 14845 / NCIMB 13405 / ORS 571</strain>
    </source>
</reference>
<dbReference type="STRING" id="438753.AZC_0791"/>
<dbReference type="eggNOG" id="COG0583">
    <property type="taxonomic scope" value="Bacteria"/>
</dbReference>
<dbReference type="GO" id="GO:0003677">
    <property type="term" value="F:DNA binding"/>
    <property type="evidence" value="ECO:0007669"/>
    <property type="project" value="UniProtKB-KW"/>
</dbReference>
<reference evidence="6 7" key="5">
    <citation type="journal article" date="2010" name="Appl. Environ. Microbiol.">
        <title>phrR-like gene praR of Azorhizobium caulinodans ORS571 is essential for symbiosis with Sesbania rostrata and is involved in expression of reb genes.</title>
        <authorList>
            <person name="Akiba N."/>
            <person name="Aono T."/>
            <person name="Toyazaki H."/>
            <person name="Sato S."/>
            <person name="Oyaizu H."/>
        </authorList>
    </citation>
    <scope>NUCLEOTIDE SEQUENCE [LARGE SCALE GENOMIC DNA]</scope>
    <source>
        <strain evidence="7">ATCC 43989 / DSM 5975 / JCM 20966 / LMG 6465 / NBRC 14845 / NCIMB 13405 / ORS 571</strain>
    </source>
</reference>
<organism evidence="6 7">
    <name type="scientific">Azorhizobium caulinodans (strain ATCC 43989 / DSM 5975 / JCM 20966 / LMG 6465 / NBRC 14845 / NCIMB 13405 / ORS 571)</name>
    <dbReference type="NCBI Taxonomy" id="438753"/>
    <lineage>
        <taxon>Bacteria</taxon>
        <taxon>Pseudomonadati</taxon>
        <taxon>Pseudomonadota</taxon>
        <taxon>Alphaproteobacteria</taxon>
        <taxon>Hyphomicrobiales</taxon>
        <taxon>Xanthobacteraceae</taxon>
        <taxon>Azorhizobium</taxon>
    </lineage>
</organism>
<dbReference type="Pfam" id="PF00126">
    <property type="entry name" value="HTH_1"/>
    <property type="match status" value="1"/>
</dbReference>
<evidence type="ECO:0000256" key="3">
    <source>
        <dbReference type="ARBA" id="ARBA00023125"/>
    </source>
</evidence>
<dbReference type="PROSITE" id="PS50931">
    <property type="entry name" value="HTH_LYSR"/>
    <property type="match status" value="1"/>
</dbReference>
<dbReference type="SUPFAM" id="SSF53850">
    <property type="entry name" value="Periplasmic binding protein-like II"/>
    <property type="match status" value="1"/>
</dbReference>
<sequence>MTDRAARRGAIAAAPGPMALATGSALDRVPAIQRIDGVLENMRAFTQAVESDSFSEAARRLRVSPNVVSHRIQVLEKHLGCRLFNRTTRRMSLTEQGRVYYETVTEALRLIDTAETSISELGALPRGALRVTAPLHLGRRLLAPMAARYQDAYPQIDVRLRLSEHMPDLIAESIDVALRLATFEDSSTILRKVAEVDRILCAAPAYLDRHGVPEKPADLLNHQCLLMRHATSRELRWMLTDKGKDLAVPVAGHLEADDGDVLTVWAVEGRGIVVKPRFEVADALAAGQLVPVLERHPPRPMTLAVLYPARQLVPLKVKTFADMLVEDARRYVARELAKIGEKLPS</sequence>
<gene>
    <name evidence="6" type="primary">lysR</name>
    <name evidence="6" type="ordered locus">AZC_0791</name>
</gene>
<dbReference type="HOGENOM" id="CLU_039613_16_2_5"/>
<dbReference type="PANTHER" id="PTHR30537">
    <property type="entry name" value="HTH-TYPE TRANSCRIPTIONAL REGULATOR"/>
    <property type="match status" value="1"/>
</dbReference>
<feature type="domain" description="HTH lysR-type" evidence="5">
    <location>
        <begin position="42"/>
        <end position="94"/>
    </location>
</feature>
<dbReference type="InterPro" id="IPR000847">
    <property type="entry name" value="LysR_HTH_N"/>
</dbReference>
<keyword evidence="3" id="KW-0238">DNA-binding</keyword>
<evidence type="ECO:0000256" key="1">
    <source>
        <dbReference type="ARBA" id="ARBA00009437"/>
    </source>
</evidence>
<dbReference type="KEGG" id="azc:AZC_0791"/>
<dbReference type="AlphaFoldDB" id="A8IQJ6"/>
<dbReference type="GO" id="GO:0003700">
    <property type="term" value="F:DNA-binding transcription factor activity"/>
    <property type="evidence" value="ECO:0007669"/>
    <property type="project" value="InterPro"/>
</dbReference>
<dbReference type="FunFam" id="3.40.190.290:FF:000001">
    <property type="entry name" value="Transcriptional regulator, LysR family"/>
    <property type="match status" value="1"/>
</dbReference>
<dbReference type="InterPro" id="IPR005119">
    <property type="entry name" value="LysR_subst-bd"/>
</dbReference>
<evidence type="ECO:0000259" key="5">
    <source>
        <dbReference type="PROSITE" id="PS50931"/>
    </source>
</evidence>
<reference evidence="6 7" key="1">
    <citation type="journal article" date="2007" name="Appl. Environ. Microbiol.">
        <title>Rhizobial factors required for stem nodule maturation and maintenance in Sesbania rostrata-Azorhizobium caulinodans ORS571 symbiosis.</title>
        <authorList>
            <person name="Suzuki S."/>
            <person name="Aono T."/>
            <person name="Lee KB."/>
            <person name="Suzuki T."/>
            <person name="Liu CT."/>
            <person name="Miwa H."/>
            <person name="Wakao S."/>
            <person name="Iki T."/>
            <person name="Oyaizu H."/>
        </authorList>
    </citation>
    <scope>NUCLEOTIDE SEQUENCE [LARGE SCALE GENOMIC DNA]</scope>
    <source>
        <strain evidence="7">ATCC 43989 / DSM 5975 / JCM 20966 / LMG 6465 / NBRC 14845 / NCIMB 13405 / ORS 571</strain>
    </source>
</reference>
<evidence type="ECO:0000256" key="4">
    <source>
        <dbReference type="ARBA" id="ARBA00023163"/>
    </source>
</evidence>
<name>A8IQJ6_AZOC5</name>
<keyword evidence="4" id="KW-0804">Transcription</keyword>
<dbReference type="FunFam" id="1.10.10.10:FF:000001">
    <property type="entry name" value="LysR family transcriptional regulator"/>
    <property type="match status" value="1"/>
</dbReference>
<dbReference type="Pfam" id="PF03466">
    <property type="entry name" value="LysR_substrate"/>
    <property type="match status" value="1"/>
</dbReference>
<dbReference type="InterPro" id="IPR036388">
    <property type="entry name" value="WH-like_DNA-bd_sf"/>
</dbReference>
<dbReference type="SUPFAM" id="SSF46785">
    <property type="entry name" value="Winged helix' DNA-binding domain"/>
    <property type="match status" value="1"/>
</dbReference>
<reference evidence="7" key="2">
    <citation type="submission" date="2007-04" db="EMBL/GenBank/DDBJ databases">
        <title>Complete genome sequence of the nitrogen-fixing bacterium Azorhizobium caulinodans ORS571.</title>
        <authorList>
            <person name="Lee K.B."/>
            <person name="Backer P.D."/>
            <person name="Aono T."/>
            <person name="Liu C.T."/>
            <person name="Suzuki S."/>
            <person name="Suzuki T."/>
            <person name="Kaneko T."/>
            <person name="Yamada M."/>
            <person name="Tabata S."/>
            <person name="Kupfer D.M."/>
            <person name="Najar F.Z."/>
            <person name="Wiley G.B."/>
            <person name="Roe B."/>
            <person name="Binnewies T."/>
            <person name="Ussery D."/>
            <person name="Vereecke D."/>
            <person name="Gevers D."/>
            <person name="Holsters M."/>
            <person name="Oyaizu H."/>
        </authorList>
    </citation>
    <scope>NUCLEOTIDE SEQUENCE [LARGE SCALE GENOMIC DNA]</scope>
    <source>
        <strain evidence="7">ATCC 43989 / DSM 5975 / JCM 20966 / LMG 6465 / NBRC 14845 / NCIMB 13405 / ORS 571</strain>
    </source>
</reference>
<dbReference type="InterPro" id="IPR058163">
    <property type="entry name" value="LysR-type_TF_proteobact-type"/>
</dbReference>
<dbReference type="EMBL" id="AP009384">
    <property type="protein sequence ID" value="BAF86789.1"/>
    <property type="molecule type" value="Genomic_DNA"/>
</dbReference>